<dbReference type="EMBL" id="JAYRBN010000035">
    <property type="protein sequence ID" value="KAL2747561.1"/>
    <property type="molecule type" value="Genomic_DNA"/>
</dbReference>
<gene>
    <name evidence="2" type="ORF">V1477_004253</name>
</gene>
<reference evidence="2 3" key="1">
    <citation type="journal article" date="2024" name="Ann. Entomol. Soc. Am.">
        <title>Genomic analyses of the southern and eastern yellowjacket wasps (Hymenoptera: Vespidae) reveal evolutionary signatures of social life.</title>
        <authorList>
            <person name="Catto M.A."/>
            <person name="Caine P.B."/>
            <person name="Orr S.E."/>
            <person name="Hunt B.G."/>
            <person name="Goodisman M.A.D."/>
        </authorList>
    </citation>
    <scope>NUCLEOTIDE SEQUENCE [LARGE SCALE GENOMIC DNA]</scope>
    <source>
        <strain evidence="2">232</strain>
        <tissue evidence="2">Head and thorax</tissue>
    </source>
</reference>
<feature type="compositionally biased region" description="Acidic residues" evidence="1">
    <location>
        <begin position="78"/>
        <end position="102"/>
    </location>
</feature>
<feature type="region of interest" description="Disordered" evidence="1">
    <location>
        <begin position="118"/>
        <end position="145"/>
    </location>
</feature>
<protein>
    <submittedName>
        <fullName evidence="2">Uncharacterized protein</fullName>
    </submittedName>
</protein>
<accession>A0ABD2CR23</accession>
<feature type="region of interest" description="Disordered" evidence="1">
    <location>
        <begin position="72"/>
        <end position="105"/>
    </location>
</feature>
<organism evidence="2 3">
    <name type="scientific">Vespula maculifrons</name>
    <name type="common">Eastern yellow jacket</name>
    <name type="synonym">Wasp</name>
    <dbReference type="NCBI Taxonomy" id="7453"/>
    <lineage>
        <taxon>Eukaryota</taxon>
        <taxon>Metazoa</taxon>
        <taxon>Ecdysozoa</taxon>
        <taxon>Arthropoda</taxon>
        <taxon>Hexapoda</taxon>
        <taxon>Insecta</taxon>
        <taxon>Pterygota</taxon>
        <taxon>Neoptera</taxon>
        <taxon>Endopterygota</taxon>
        <taxon>Hymenoptera</taxon>
        <taxon>Apocrita</taxon>
        <taxon>Aculeata</taxon>
        <taxon>Vespoidea</taxon>
        <taxon>Vespidae</taxon>
        <taxon>Vespinae</taxon>
        <taxon>Vespula</taxon>
    </lineage>
</organism>
<dbReference type="Proteomes" id="UP001607303">
    <property type="component" value="Unassembled WGS sequence"/>
</dbReference>
<name>A0ABD2CR23_VESMC</name>
<proteinExistence type="predicted"/>
<evidence type="ECO:0000313" key="2">
    <source>
        <dbReference type="EMBL" id="KAL2747561.1"/>
    </source>
</evidence>
<evidence type="ECO:0000256" key="1">
    <source>
        <dbReference type="SAM" id="MobiDB-lite"/>
    </source>
</evidence>
<evidence type="ECO:0000313" key="3">
    <source>
        <dbReference type="Proteomes" id="UP001607303"/>
    </source>
</evidence>
<keyword evidence="3" id="KW-1185">Reference proteome</keyword>
<dbReference type="AlphaFoldDB" id="A0ABD2CR23"/>
<comment type="caution">
    <text evidence="2">The sequence shown here is derived from an EMBL/GenBank/DDBJ whole genome shotgun (WGS) entry which is preliminary data.</text>
</comment>
<feature type="compositionally biased region" description="Basic and acidic residues" evidence="1">
    <location>
        <begin position="136"/>
        <end position="145"/>
    </location>
</feature>
<sequence>MHASIHTDLQSRSVASCEEGMNITVKSDDFPEKIFNARISLDSSARILLTDVRLYKTLLSMRKRVFTDSLSKSFHRDDEDDDDDNDDDDDDDDDEDYDDDGDGAISIAGSISWILFVEEGQDPRGSTPPSPTQRWIIDKKEKDPN</sequence>